<feature type="compositionally biased region" description="Basic residues" evidence="8">
    <location>
        <begin position="259"/>
        <end position="275"/>
    </location>
</feature>
<feature type="compositionally biased region" description="Basic and acidic residues" evidence="8">
    <location>
        <begin position="1064"/>
        <end position="1094"/>
    </location>
</feature>
<feature type="compositionally biased region" description="Polar residues" evidence="8">
    <location>
        <begin position="1797"/>
        <end position="1808"/>
    </location>
</feature>
<evidence type="ECO:0000256" key="3">
    <source>
        <dbReference type="ARBA" id="ARBA00022741"/>
    </source>
</evidence>
<feature type="compositionally biased region" description="Basic and acidic residues" evidence="8">
    <location>
        <begin position="1654"/>
        <end position="1666"/>
    </location>
</feature>
<dbReference type="InterPro" id="IPR011009">
    <property type="entry name" value="Kinase-like_dom_sf"/>
</dbReference>
<feature type="compositionally biased region" description="Basic and acidic residues" evidence="8">
    <location>
        <begin position="777"/>
        <end position="786"/>
    </location>
</feature>
<proteinExistence type="inferred from homology"/>
<feature type="region of interest" description="Disordered" evidence="8">
    <location>
        <begin position="246"/>
        <end position="328"/>
    </location>
</feature>
<feature type="compositionally biased region" description="Polar residues" evidence="8">
    <location>
        <begin position="1050"/>
        <end position="1063"/>
    </location>
</feature>
<dbReference type="PANTHER" id="PTHR45646:SF11">
    <property type="entry name" value="SERINE_THREONINE-PROTEIN KINASE DOA"/>
    <property type="match status" value="1"/>
</dbReference>
<feature type="compositionally biased region" description="Low complexity" evidence="8">
    <location>
        <begin position="1604"/>
        <end position="1626"/>
    </location>
</feature>
<feature type="compositionally biased region" description="Polar residues" evidence="8">
    <location>
        <begin position="28"/>
        <end position="42"/>
    </location>
</feature>
<feature type="compositionally biased region" description="Basic residues" evidence="8">
    <location>
        <begin position="380"/>
        <end position="389"/>
    </location>
</feature>
<dbReference type="Proteomes" id="UP000324629">
    <property type="component" value="Unassembled WGS sequence"/>
</dbReference>
<comment type="similarity">
    <text evidence="6">Belongs to the protein kinase superfamily. CMGC Ser/Thr protein kinase family. Lammer subfamily.</text>
</comment>
<dbReference type="PROSITE" id="PS50011">
    <property type="entry name" value="PROTEIN_KINASE_DOM"/>
    <property type="match status" value="1"/>
</dbReference>
<feature type="region of interest" description="Disordered" evidence="8">
    <location>
        <begin position="1418"/>
        <end position="1676"/>
    </location>
</feature>
<dbReference type="Gene3D" id="1.10.510.10">
    <property type="entry name" value="Transferase(Phosphotransferase) domain 1"/>
    <property type="match status" value="1"/>
</dbReference>
<feature type="region of interest" description="Disordered" evidence="8">
    <location>
        <begin position="959"/>
        <end position="1267"/>
    </location>
</feature>
<feature type="compositionally biased region" description="Basic and acidic residues" evidence="8">
    <location>
        <begin position="723"/>
        <end position="737"/>
    </location>
</feature>
<feature type="region of interest" description="Disordered" evidence="8">
    <location>
        <begin position="549"/>
        <end position="569"/>
    </location>
</feature>
<evidence type="ECO:0000256" key="4">
    <source>
        <dbReference type="ARBA" id="ARBA00022777"/>
    </source>
</evidence>
<dbReference type="GO" id="GO:0005634">
    <property type="term" value="C:nucleus"/>
    <property type="evidence" value="ECO:0007669"/>
    <property type="project" value="TreeGrafter"/>
</dbReference>
<dbReference type="InterPro" id="IPR008271">
    <property type="entry name" value="Ser/Thr_kinase_AS"/>
</dbReference>
<feature type="region of interest" description="Disordered" evidence="8">
    <location>
        <begin position="1914"/>
        <end position="1933"/>
    </location>
</feature>
<feature type="compositionally biased region" description="Basic and acidic residues" evidence="8">
    <location>
        <begin position="1171"/>
        <end position="1183"/>
    </location>
</feature>
<dbReference type="SUPFAM" id="SSF56112">
    <property type="entry name" value="Protein kinase-like (PK-like)"/>
    <property type="match status" value="1"/>
</dbReference>
<feature type="compositionally biased region" description="Low complexity" evidence="8">
    <location>
        <begin position="1184"/>
        <end position="1196"/>
    </location>
</feature>
<feature type="region of interest" description="Disordered" evidence="8">
    <location>
        <begin position="1304"/>
        <end position="1324"/>
    </location>
</feature>
<feature type="domain" description="Protein kinase" evidence="9">
    <location>
        <begin position="2314"/>
        <end position="2628"/>
    </location>
</feature>
<dbReference type="PROSITE" id="PS00108">
    <property type="entry name" value="PROTEIN_KINASE_ST"/>
    <property type="match status" value="1"/>
</dbReference>
<feature type="compositionally biased region" description="Low complexity" evidence="8">
    <location>
        <begin position="981"/>
        <end position="1013"/>
    </location>
</feature>
<dbReference type="EMBL" id="QNGE01002773">
    <property type="protein sequence ID" value="KAA3675019.1"/>
    <property type="molecule type" value="Genomic_DNA"/>
</dbReference>
<dbReference type="Gene3D" id="3.30.200.20">
    <property type="entry name" value="Phosphorylase Kinase, domain 1"/>
    <property type="match status" value="1"/>
</dbReference>
<evidence type="ECO:0000313" key="11">
    <source>
        <dbReference type="Proteomes" id="UP000324629"/>
    </source>
</evidence>
<dbReference type="GO" id="GO:0005524">
    <property type="term" value="F:ATP binding"/>
    <property type="evidence" value="ECO:0007669"/>
    <property type="project" value="UniProtKB-UniRule"/>
</dbReference>
<feature type="compositionally biased region" description="Basic residues" evidence="8">
    <location>
        <begin position="1112"/>
        <end position="1121"/>
    </location>
</feature>
<feature type="compositionally biased region" description="Basic and acidic residues" evidence="8">
    <location>
        <begin position="1232"/>
        <end position="1249"/>
    </location>
</feature>
<dbReference type="CDD" id="cd14134">
    <property type="entry name" value="PKc_CLK"/>
    <property type="match status" value="1"/>
</dbReference>
<evidence type="ECO:0000256" key="5">
    <source>
        <dbReference type="ARBA" id="ARBA00022840"/>
    </source>
</evidence>
<feature type="compositionally biased region" description="Low complexity" evidence="8">
    <location>
        <begin position="747"/>
        <end position="767"/>
    </location>
</feature>
<feature type="compositionally biased region" description="Polar residues" evidence="8">
    <location>
        <begin position="1768"/>
        <end position="1782"/>
    </location>
</feature>
<evidence type="ECO:0000256" key="8">
    <source>
        <dbReference type="SAM" id="MobiDB-lite"/>
    </source>
</evidence>
<protein>
    <submittedName>
        <fullName evidence="10">CDC-like kinase</fullName>
    </submittedName>
</protein>
<evidence type="ECO:0000313" key="10">
    <source>
        <dbReference type="EMBL" id="KAA3675019.1"/>
    </source>
</evidence>
<dbReference type="PANTHER" id="PTHR45646">
    <property type="entry name" value="SERINE/THREONINE-PROTEIN KINASE DOA-RELATED"/>
    <property type="match status" value="1"/>
</dbReference>
<organism evidence="10 11">
    <name type="scientific">Paragonimus westermani</name>
    <dbReference type="NCBI Taxonomy" id="34504"/>
    <lineage>
        <taxon>Eukaryota</taxon>
        <taxon>Metazoa</taxon>
        <taxon>Spiralia</taxon>
        <taxon>Lophotrochozoa</taxon>
        <taxon>Platyhelminthes</taxon>
        <taxon>Trematoda</taxon>
        <taxon>Digenea</taxon>
        <taxon>Plagiorchiida</taxon>
        <taxon>Troglotremata</taxon>
        <taxon>Troglotrematidae</taxon>
        <taxon>Paragonimus</taxon>
    </lineage>
</organism>
<feature type="compositionally biased region" description="Acidic residues" evidence="8">
    <location>
        <begin position="481"/>
        <end position="517"/>
    </location>
</feature>
<feature type="compositionally biased region" description="Polar residues" evidence="8">
    <location>
        <begin position="518"/>
        <end position="530"/>
    </location>
</feature>
<keyword evidence="3 7" id="KW-0547">Nucleotide-binding</keyword>
<dbReference type="GO" id="GO:0043484">
    <property type="term" value="P:regulation of RNA splicing"/>
    <property type="evidence" value="ECO:0007669"/>
    <property type="project" value="TreeGrafter"/>
</dbReference>
<name>A0A5J4NI95_9TREM</name>
<feature type="compositionally biased region" description="Polar residues" evidence="8">
    <location>
        <begin position="78"/>
        <end position="100"/>
    </location>
</feature>
<comment type="caution">
    <text evidence="10">The sequence shown here is derived from an EMBL/GenBank/DDBJ whole genome shotgun (WGS) entry which is preliminary data.</text>
</comment>
<feature type="region of interest" description="Disordered" evidence="8">
    <location>
        <begin position="695"/>
        <end position="859"/>
    </location>
</feature>
<feature type="region of interest" description="Disordered" evidence="8">
    <location>
        <begin position="1765"/>
        <end position="1844"/>
    </location>
</feature>
<keyword evidence="11" id="KW-1185">Reference proteome</keyword>
<feature type="compositionally biased region" description="Basic and acidic residues" evidence="8">
    <location>
        <begin position="1585"/>
        <end position="1595"/>
    </location>
</feature>
<dbReference type="Pfam" id="PF00069">
    <property type="entry name" value="Pkinase"/>
    <property type="match status" value="1"/>
</dbReference>
<dbReference type="SMART" id="SM00220">
    <property type="entry name" value="S_TKc"/>
    <property type="match status" value="1"/>
</dbReference>
<feature type="binding site" evidence="7">
    <location>
        <position position="2343"/>
    </location>
    <ligand>
        <name>ATP</name>
        <dbReference type="ChEBI" id="CHEBI:30616"/>
    </ligand>
</feature>
<gene>
    <name evidence="10" type="ORF">DEA37_0008063</name>
</gene>
<sequence>MPYTTRTDAPLLPSDARHKLQMRRRFHQNQQDESDGLSTKPGTTRALIDNTRQFTPTSRLGLKRKYDSTEGWERSGHTSRTSTYTGRWKQNSPKPNSAATNEAFPSDLWPCFANTLRSQLVAPFSNEDLSRGLSTQLRKGRFVQRGARPRQRDINPGPVDPSNPQLMLLYYNQLYQQYYKTYTAAANAAAFSLSGYPSESDLLSAAAVSGVPSELFALNSNFNIWPDLHSAARPNRRVHAAHPVEENNLPNLSGDTHERFKRTPRHHRSVSRRRSQSLMDVSDREVSKKIRSNVTNVAKCTSKASSRRTRTKATTSAGDDGFRAQQSKGNLQSRVVVNIYNHHPAASASAGSLQHHSGKTATIDVVGSHLSDVEQQSRSPRPKSRKHVTKKIADVVTSKQSVTLKHEQTPESIVTRTDFIPAAAVQTSGTKEGSTEYKVHPIQDSEQSSCEPSGSQRNVVIDSTHSEPLSARSKSSIAASDETDSIEEGEAKDDDSEDEDDVEGDGDDIAEASDNEPSEPSFSPTVSQTLNRDELTHRWENLRPIDRRVSSGSRHSVERRSRRRVEVDPSESLLLPSDYGGVQDSRTSLLPTPTEFLSGTDSFMKLPEASLLPGFPVNMLEAAAVLSGLYVPPVLSQLQATSSQSLTSQKPFDLLSYTRLSNPALWRQFQKDMALTAKDQLSNFVVRSFKNEGNLSSPLCDRRVPEDSANSQGSVSSRRRKTRKEEDSRKSLYDKNFNRSCRPVKTGSAAHSGSPSSSLDNSTNSHSSKLRVASISTDDRSRKHLDCLPTLHASVEPSKMPTVPFKRSQSSLSSVPDMDGDSRQDVSGFCDDETRFPRIPRGPRTPSSPPVSSEDDELEGKTVSAVSSRFGQVSANTCKQILHMPSNSRMHRISDSESELNSVSKASGVVKNRKLRPARSSQMHGTCEKEPFPALPWYGRRLLFHDQRQKALPAAYANPHGFRRSSTMSPPPPANIAQQLSSISTRSSGSSSSSSSSSSERSSQTVTSTSTGSARSDVSKSRVGKIHCSSRGATGGKNTDQRGHPKMPSSVAQSSYSSDGESNTETKDSENCHVNEVKHRMDARDSRLSSRPDHLIAPTADVEMTHENKLVGHSRKYRRRPSYQEGLGDYLSEESPASVITTDSAQRTSSASDSHSAVSRPASVGNGNSHVSEENARSRRDCISEGSSSGSPSKQSVHPPEAFPVGSKVEKSYNQRQRALLSPPSSVRIGRRLNDRSRYFPRTEVECCSRRSSGRTNSEKGGSSRGNVACCRSRSYSVRKNEFQRTQPDSGRYLVRDRISGVNTERSWRDSGPNRSQCADRYPVRPNYSGVRREYANDFQMGRSNDCDEPLSKYPTIGRHRRLVGSDEISRSPVRKKRGFNRNMPPFFELRNRQRTTRNRQTEIIWEPGPKQLCRREYSQGSVHMMRRSRSPRRLDDDMRFRTFRQPDSVTKGFRSRNYQNQPRRVDDRLEYRRRSRSNGSSGQRGSRYDAQTKQRECGFRPWRSRDDIARDQFEPRKQSPFRRGQQQVQPNRQPRRRAAEDARHCRTRQGSPPHFGRRGRASRDNRRLDRTLFKQEAQSPCKRTRTESPDEIRNSRSVATTHSSAGDSNNSNESANSASRSGSSIRDNKRHASPHLTLRSVKGTEDSAVSFERMQRHSNDDDNRQSSKAHSVHVRALDKLSLDNLIKTSNYPPTGQHSHCNVYSVNHSVYSLESLHSPDLSGSHEVRPDSTESINSPLCESYVKVNSLASEPSSSLSVINFPLPTESAGTHTPSDSMSTSARPPRIPGATAGVARSNISHTNSQSDTRPIRLGSVASRESSYSPPADRKQTTRRPNKMAGDVQPEEMNAALLRKLEKVAMNAITASHNEGGDYDDVEFSDKEDAFGNEENSEDDDSIDDCLLLLAQSSVRLPRNVSGNTSTDHLPSSSSAALPSPVNKLLRLLSSGSRVISLKPVKGYVPPPKMSFTSVGTQTGAQILCKNCGVNVQSGMSRPPAATKITSKHRVCFTSVIEILPGLIALSRGISLRRSRPSLASVPSTTSASATTMRFRWPVDGEIVDCVETLPDQPVAARILPVICDSITAVSPRFSKTVEHVAGACVSRSAICGPFTSKGATGLQKKVTKLIARTTGLHANGLVKTDQKTALVDVNVTQDPDESDEEADGRRLRRHLRRTQKTQEINTAMVTAAMRQNELETGTEISQLTTTNTQQPVGSSHESEAARPCVNGAMNVPDSSVVDTCKTQTDQPSSRLAEARQRAKRFIELRKLSMQENAGHPQIDIDSEVADDARGDSGVVDDVDGHLIYSIGQFIFDRYEIIKTLGEGTFGKVVECTDHVQNRRIALKIIKNVDKYREAAMLEINVLNFLNERGANVEHLCVTLLDWFDYHGHICLAFDILGLSVFDFLKDNNYVGYPMEHVRHISYQLCHAVRFLHDNQLTHTDLKPENVLFVDSDYISVHNRKKRRHEHMVKCSDIRLIDFGSATFDYDHHSTIVSTRHYRAPEVILELGWAQPCDVWSIGCIMFELYTGYTLFQTHDNREHLAMMERTLGHIPYRMTRKSRTGFFYHGRLDWDFYNQEGRYVRENCRPLLRYCKDESQDTLDLFDLMAKMLEYDPADRITLAAALTHPFFLHLPSHQRLNYVYHPPPAHTGMDTGRTTERPPRTRGERGEGSSSSSAGSNDQKRQGRINPDLVTTR</sequence>
<evidence type="ECO:0000256" key="7">
    <source>
        <dbReference type="PROSITE-ProRule" id="PRU10141"/>
    </source>
</evidence>
<feature type="region of interest" description="Disordered" evidence="8">
    <location>
        <begin position="24"/>
        <end position="101"/>
    </location>
</feature>
<keyword evidence="5 7" id="KW-0067">ATP-binding</keyword>
<evidence type="ECO:0000256" key="2">
    <source>
        <dbReference type="ARBA" id="ARBA00022679"/>
    </source>
</evidence>
<keyword evidence="1" id="KW-0723">Serine/threonine-protein kinase</keyword>
<feature type="compositionally biased region" description="Polar residues" evidence="8">
    <location>
        <begin position="444"/>
        <end position="478"/>
    </location>
</feature>
<dbReference type="PROSITE" id="PS00107">
    <property type="entry name" value="PROTEIN_KINASE_ATP"/>
    <property type="match status" value="1"/>
</dbReference>
<dbReference type="GO" id="GO:0004674">
    <property type="term" value="F:protein serine/threonine kinase activity"/>
    <property type="evidence" value="ECO:0007669"/>
    <property type="project" value="UniProtKB-KW"/>
</dbReference>
<keyword evidence="2" id="KW-0808">Transferase</keyword>
<reference evidence="10 11" key="1">
    <citation type="journal article" date="2019" name="Gigascience">
        <title>Whole-genome sequence of the oriental lung fluke Paragonimus westermani.</title>
        <authorList>
            <person name="Oey H."/>
            <person name="Zakrzewski M."/>
            <person name="Narain K."/>
            <person name="Devi K.R."/>
            <person name="Agatsuma T."/>
            <person name="Nawaratna S."/>
            <person name="Gobert G.N."/>
            <person name="Jones M.K."/>
            <person name="Ragan M.A."/>
            <person name="McManus D.P."/>
            <person name="Krause L."/>
        </authorList>
    </citation>
    <scope>NUCLEOTIDE SEQUENCE [LARGE SCALE GENOMIC DNA]</scope>
    <source>
        <strain evidence="10 11">IND2009</strain>
    </source>
</reference>
<evidence type="ECO:0000259" key="9">
    <source>
        <dbReference type="PROSITE" id="PS50011"/>
    </source>
</evidence>
<evidence type="ECO:0000256" key="1">
    <source>
        <dbReference type="ARBA" id="ARBA00022527"/>
    </source>
</evidence>
<accession>A0A5J4NI95</accession>
<dbReference type="InterPro" id="IPR017441">
    <property type="entry name" value="Protein_kinase_ATP_BS"/>
</dbReference>
<feature type="compositionally biased region" description="Basic and acidic residues" evidence="8">
    <location>
        <begin position="64"/>
        <end position="76"/>
    </location>
</feature>
<feature type="compositionally biased region" description="Basic and acidic residues" evidence="8">
    <location>
        <begin position="1487"/>
        <end position="1518"/>
    </location>
</feature>
<keyword evidence="4 10" id="KW-0418">Kinase</keyword>
<feature type="compositionally biased region" description="Basic and acidic residues" evidence="8">
    <location>
        <begin position="433"/>
        <end position="443"/>
    </location>
</feature>
<feature type="compositionally biased region" description="Basic and acidic residues" evidence="8">
    <location>
        <begin position="2654"/>
        <end position="2668"/>
    </location>
</feature>
<feature type="region of interest" description="Disordered" evidence="8">
    <location>
        <begin position="2640"/>
        <end position="2694"/>
    </location>
</feature>
<feature type="compositionally biased region" description="Low complexity" evidence="8">
    <location>
        <begin position="1523"/>
        <end position="1533"/>
    </location>
</feature>
<feature type="compositionally biased region" description="Basic and acidic residues" evidence="8">
    <location>
        <begin position="1562"/>
        <end position="1574"/>
    </location>
</feature>
<feature type="region of interest" description="Disordered" evidence="8">
    <location>
        <begin position="370"/>
        <end position="389"/>
    </location>
</feature>
<evidence type="ECO:0000256" key="6">
    <source>
        <dbReference type="ARBA" id="ARBA00037966"/>
    </source>
</evidence>
<dbReference type="InterPro" id="IPR051175">
    <property type="entry name" value="CLK_kinases"/>
</dbReference>
<feature type="compositionally biased region" description="Polar residues" evidence="8">
    <location>
        <begin position="1914"/>
        <end position="1924"/>
    </location>
</feature>
<dbReference type="InterPro" id="IPR000719">
    <property type="entry name" value="Prot_kinase_dom"/>
</dbReference>
<feature type="region of interest" description="Disordered" evidence="8">
    <location>
        <begin position="426"/>
        <end position="534"/>
    </location>
</feature>
<feature type="compositionally biased region" description="Polar residues" evidence="8">
    <location>
        <begin position="1250"/>
        <end position="1261"/>
    </location>
</feature>
<feature type="compositionally biased region" description="Low complexity" evidence="8">
    <location>
        <begin position="1141"/>
        <end position="1159"/>
    </location>
</feature>
<feature type="compositionally biased region" description="Basic and acidic residues" evidence="8">
    <location>
        <begin position="1464"/>
        <end position="1473"/>
    </location>
</feature>
<feature type="compositionally biased region" description="Basic and acidic residues" evidence="8">
    <location>
        <begin position="549"/>
        <end position="567"/>
    </location>
</feature>